<reference evidence="1 2" key="1">
    <citation type="submission" date="2019-12" db="EMBL/GenBank/DDBJ databases">
        <title>Mucilaginibacter sp. HMF7410 genome sequencing and assembly.</title>
        <authorList>
            <person name="Kang H."/>
            <person name="Cha I."/>
            <person name="Kim H."/>
            <person name="Joh K."/>
        </authorList>
    </citation>
    <scope>NUCLEOTIDE SEQUENCE [LARGE SCALE GENOMIC DNA]</scope>
    <source>
        <strain evidence="1 2">HMF7410</strain>
    </source>
</reference>
<evidence type="ECO:0000313" key="2">
    <source>
        <dbReference type="Proteomes" id="UP000462014"/>
    </source>
</evidence>
<protein>
    <recommendedName>
        <fullName evidence="3">N-acetyltransferase domain-containing protein</fullName>
    </recommendedName>
</protein>
<dbReference type="Proteomes" id="UP000462014">
    <property type="component" value="Unassembled WGS sequence"/>
</dbReference>
<accession>A0A7K1SVZ8</accession>
<dbReference type="AlphaFoldDB" id="A0A7K1SVZ8"/>
<keyword evidence="2" id="KW-1185">Reference proteome</keyword>
<gene>
    <name evidence="1" type="ORF">GO621_06795</name>
</gene>
<dbReference type="RefSeq" id="WP_157565419.1">
    <property type="nucleotide sequence ID" value="NZ_WPIK01000005.1"/>
</dbReference>
<sequence>MIRIRAFRAIDEPETCEQFIEGHVRVLKAFNITMITSAKAEWTEDPNTYVIVAESTDTGKVLGGARVQVAGGKLPLPIETAVEKFDKSIYSVIKDYSKEGTAELCGLWNSREIAGMGIGSTFLIRTAVCITIQLNLKTLFALCAPYIVEIALKTGFHIATFLGNEGTFYYPKEDLIATAAVIPDITTLDSADIIEKSEIFSLRENLKQTRLEEGRRKSFYLDYDLKL</sequence>
<evidence type="ECO:0000313" key="1">
    <source>
        <dbReference type="EMBL" id="MVN21240.1"/>
    </source>
</evidence>
<proteinExistence type="predicted"/>
<dbReference type="InterPro" id="IPR016181">
    <property type="entry name" value="Acyl_CoA_acyltransferase"/>
</dbReference>
<organism evidence="1 2">
    <name type="scientific">Mucilaginibacter arboris</name>
    <dbReference type="NCBI Taxonomy" id="2682090"/>
    <lineage>
        <taxon>Bacteria</taxon>
        <taxon>Pseudomonadati</taxon>
        <taxon>Bacteroidota</taxon>
        <taxon>Sphingobacteriia</taxon>
        <taxon>Sphingobacteriales</taxon>
        <taxon>Sphingobacteriaceae</taxon>
        <taxon>Mucilaginibacter</taxon>
    </lineage>
</organism>
<comment type="caution">
    <text evidence="1">The sequence shown here is derived from an EMBL/GenBank/DDBJ whole genome shotgun (WGS) entry which is preliminary data.</text>
</comment>
<evidence type="ECO:0008006" key="3">
    <source>
        <dbReference type="Google" id="ProtNLM"/>
    </source>
</evidence>
<dbReference type="SUPFAM" id="SSF55729">
    <property type="entry name" value="Acyl-CoA N-acyltransferases (Nat)"/>
    <property type="match status" value="1"/>
</dbReference>
<name>A0A7K1SVZ8_9SPHI</name>
<dbReference type="EMBL" id="WPIK01000005">
    <property type="protein sequence ID" value="MVN21240.1"/>
    <property type="molecule type" value="Genomic_DNA"/>
</dbReference>